<dbReference type="PROSITE" id="PS00061">
    <property type="entry name" value="ADH_SHORT"/>
    <property type="match status" value="1"/>
</dbReference>
<dbReference type="InterPro" id="IPR036291">
    <property type="entry name" value="NAD(P)-bd_dom_sf"/>
</dbReference>
<dbReference type="InterPro" id="IPR020904">
    <property type="entry name" value="Sc_DH/Rdtase_CS"/>
</dbReference>
<comment type="similarity">
    <text evidence="1 3">Belongs to the short-chain dehydrogenases/reductases (SDR) family.</text>
</comment>
<dbReference type="NCBIfam" id="NF004825">
    <property type="entry name" value="PRK06181.1"/>
    <property type="match status" value="1"/>
</dbReference>
<dbReference type="PRINTS" id="PR00080">
    <property type="entry name" value="SDRFAMILY"/>
</dbReference>
<keyword evidence="6" id="KW-1185">Reference proteome</keyword>
<sequence length="267" mass="29110">MHELQDKVVVITGASEGIGRALAKAMAPLGCHLVLCARNSERLDSLMNEIKHSGGQATAFVMDVTDRLSCADLVTLCEVELGSLDILIHNAGMTMWSRFDQLSDLGVMEKLVRVNYLAPMQLTKLALPALKRVKGQIVVVSSLAGLTGVPERSGYCASKHAVSGFFDSLRIELAQDGVAVTQIYPDFVKSEIHKRALDAKGEPLGTSPMQVDKLMTAEQCAALMVPAIVSRQRELLTSGRGKLGKWLRIFWPGMLDRIALKAIQQRK</sequence>
<dbReference type="Pfam" id="PF00106">
    <property type="entry name" value="adh_short"/>
    <property type="match status" value="1"/>
</dbReference>
<dbReference type="PANTHER" id="PTHR44196:SF1">
    <property type="entry name" value="DEHYDROGENASE_REDUCTASE SDR FAMILY MEMBER 7B"/>
    <property type="match status" value="1"/>
</dbReference>
<dbReference type="Gene3D" id="3.40.50.720">
    <property type="entry name" value="NAD(P)-binding Rossmann-like Domain"/>
    <property type="match status" value="1"/>
</dbReference>
<evidence type="ECO:0000256" key="1">
    <source>
        <dbReference type="ARBA" id="ARBA00006484"/>
    </source>
</evidence>
<dbReference type="PANTHER" id="PTHR44196">
    <property type="entry name" value="DEHYDROGENASE/REDUCTASE SDR FAMILY MEMBER 7B"/>
    <property type="match status" value="1"/>
</dbReference>
<feature type="domain" description="Ketoreductase" evidence="4">
    <location>
        <begin position="7"/>
        <end position="202"/>
    </location>
</feature>
<dbReference type="RefSeq" id="WP_248936405.1">
    <property type="nucleotide sequence ID" value="NZ_JAKILF010000005.1"/>
</dbReference>
<comment type="caution">
    <text evidence="5">The sequence shown here is derived from an EMBL/GenBank/DDBJ whole genome shotgun (WGS) entry which is preliminary data.</text>
</comment>
<evidence type="ECO:0000256" key="3">
    <source>
        <dbReference type="RuleBase" id="RU000363"/>
    </source>
</evidence>
<organism evidence="5 6">
    <name type="scientific">Shewanella submarina</name>
    <dbReference type="NCBI Taxonomy" id="2016376"/>
    <lineage>
        <taxon>Bacteria</taxon>
        <taxon>Pseudomonadati</taxon>
        <taxon>Pseudomonadota</taxon>
        <taxon>Gammaproteobacteria</taxon>
        <taxon>Alteromonadales</taxon>
        <taxon>Shewanellaceae</taxon>
        <taxon>Shewanella</taxon>
    </lineage>
</organism>
<dbReference type="EMBL" id="JBHRTD010000001">
    <property type="protein sequence ID" value="MFC3136600.1"/>
    <property type="molecule type" value="Genomic_DNA"/>
</dbReference>
<gene>
    <name evidence="5" type="ORF">ACFOE0_00145</name>
</gene>
<dbReference type="Proteomes" id="UP001595621">
    <property type="component" value="Unassembled WGS sequence"/>
</dbReference>
<evidence type="ECO:0000313" key="5">
    <source>
        <dbReference type="EMBL" id="MFC3136600.1"/>
    </source>
</evidence>
<evidence type="ECO:0000256" key="2">
    <source>
        <dbReference type="ARBA" id="ARBA00023002"/>
    </source>
</evidence>
<keyword evidence="2" id="KW-0560">Oxidoreductase</keyword>
<name>A0ABV7G9B0_9GAMM</name>
<dbReference type="InterPro" id="IPR002347">
    <property type="entry name" value="SDR_fam"/>
</dbReference>
<proteinExistence type="inferred from homology"/>
<reference evidence="6" key="1">
    <citation type="journal article" date="2019" name="Int. J. Syst. Evol. Microbiol.">
        <title>The Global Catalogue of Microorganisms (GCM) 10K type strain sequencing project: providing services to taxonomists for standard genome sequencing and annotation.</title>
        <authorList>
            <consortium name="The Broad Institute Genomics Platform"/>
            <consortium name="The Broad Institute Genome Sequencing Center for Infectious Disease"/>
            <person name="Wu L."/>
            <person name="Ma J."/>
        </authorList>
    </citation>
    <scope>NUCLEOTIDE SEQUENCE [LARGE SCALE GENOMIC DNA]</scope>
    <source>
        <strain evidence="6">KCTC 52277</strain>
    </source>
</reference>
<accession>A0ABV7G9B0</accession>
<dbReference type="InterPro" id="IPR057326">
    <property type="entry name" value="KR_dom"/>
</dbReference>
<dbReference type="SUPFAM" id="SSF51735">
    <property type="entry name" value="NAD(P)-binding Rossmann-fold domains"/>
    <property type="match status" value="1"/>
</dbReference>
<dbReference type="PRINTS" id="PR00081">
    <property type="entry name" value="GDHRDH"/>
</dbReference>
<dbReference type="SMART" id="SM00822">
    <property type="entry name" value="PKS_KR"/>
    <property type="match status" value="1"/>
</dbReference>
<evidence type="ECO:0000313" key="6">
    <source>
        <dbReference type="Proteomes" id="UP001595621"/>
    </source>
</evidence>
<protein>
    <submittedName>
        <fullName evidence="5">SDR family oxidoreductase</fullName>
    </submittedName>
</protein>
<evidence type="ECO:0000259" key="4">
    <source>
        <dbReference type="SMART" id="SM00822"/>
    </source>
</evidence>